<dbReference type="InterPro" id="IPR015424">
    <property type="entry name" value="PyrdxlP-dep_Trfase"/>
</dbReference>
<evidence type="ECO:0000313" key="8">
    <source>
        <dbReference type="Proteomes" id="UP001305606"/>
    </source>
</evidence>
<evidence type="ECO:0000256" key="6">
    <source>
        <dbReference type="RuleBase" id="RU004508"/>
    </source>
</evidence>
<dbReference type="CDD" id="cd00616">
    <property type="entry name" value="AHBA_syn"/>
    <property type="match status" value="1"/>
</dbReference>
<dbReference type="Gene3D" id="3.40.640.10">
    <property type="entry name" value="Type I PLP-dependent aspartate aminotransferase-like (Major domain)"/>
    <property type="match status" value="1"/>
</dbReference>
<dbReference type="Gene3D" id="3.90.1150.10">
    <property type="entry name" value="Aspartate Aminotransferase, domain 1"/>
    <property type="match status" value="1"/>
</dbReference>
<keyword evidence="3" id="KW-0808">Transferase</keyword>
<comment type="similarity">
    <text evidence="5">Belongs to the DegT/DnrJ/EryC1 family. L-glutamine:2-deoxy-scyllo-inosose/scyllo-inosose aminotransferase subfamily.</text>
</comment>
<dbReference type="RefSeq" id="WP_311038477.1">
    <property type="nucleotide sequence ID" value="NZ_CP117522.1"/>
</dbReference>
<dbReference type="Pfam" id="PF01041">
    <property type="entry name" value="DegT_DnrJ_EryC1"/>
    <property type="match status" value="1"/>
</dbReference>
<dbReference type="InterPro" id="IPR015422">
    <property type="entry name" value="PyrdxlP-dep_Trfase_small"/>
</dbReference>
<keyword evidence="2 7" id="KW-0032">Aminotransferase</keyword>
<comment type="cofactor">
    <cofactor evidence="1">
        <name>pyridoxal 5'-phosphate</name>
        <dbReference type="ChEBI" id="CHEBI:597326"/>
    </cofactor>
</comment>
<dbReference type="InterPro" id="IPR015421">
    <property type="entry name" value="PyrdxlP-dep_Trfase_major"/>
</dbReference>
<dbReference type="Proteomes" id="UP001305606">
    <property type="component" value="Chromosome"/>
</dbReference>
<proteinExistence type="inferred from homology"/>
<dbReference type="InterPro" id="IPR000653">
    <property type="entry name" value="DegT/StrS_aminotransferase"/>
</dbReference>
<evidence type="ECO:0000313" key="7">
    <source>
        <dbReference type="EMBL" id="WNF00050.1"/>
    </source>
</evidence>
<dbReference type="PANTHER" id="PTHR30244">
    <property type="entry name" value="TRANSAMINASE"/>
    <property type="match status" value="1"/>
</dbReference>
<evidence type="ECO:0000256" key="3">
    <source>
        <dbReference type="ARBA" id="ARBA00022679"/>
    </source>
</evidence>
<evidence type="ECO:0000256" key="5">
    <source>
        <dbReference type="ARBA" id="ARBA00038398"/>
    </source>
</evidence>
<dbReference type="GO" id="GO:0008483">
    <property type="term" value="F:transaminase activity"/>
    <property type="evidence" value="ECO:0007669"/>
    <property type="project" value="UniProtKB-KW"/>
</dbReference>
<dbReference type="PANTHER" id="PTHR30244:SF34">
    <property type="entry name" value="DTDP-4-AMINO-4,6-DIDEOXYGALACTOSE TRANSAMINASE"/>
    <property type="match status" value="1"/>
</dbReference>
<keyword evidence="4 6" id="KW-0663">Pyridoxal phosphate</keyword>
<name>A0ABY9V841_9ACTN</name>
<dbReference type="EMBL" id="CP117522">
    <property type="protein sequence ID" value="WNF00050.1"/>
    <property type="molecule type" value="Genomic_DNA"/>
</dbReference>
<evidence type="ECO:0000256" key="1">
    <source>
        <dbReference type="ARBA" id="ARBA00001933"/>
    </source>
</evidence>
<organism evidence="7 8">
    <name type="scientific">Streptomyces luomodiensis</name>
    <dbReference type="NCBI Taxonomy" id="3026192"/>
    <lineage>
        <taxon>Bacteria</taxon>
        <taxon>Bacillati</taxon>
        <taxon>Actinomycetota</taxon>
        <taxon>Actinomycetes</taxon>
        <taxon>Kitasatosporales</taxon>
        <taxon>Streptomycetaceae</taxon>
        <taxon>Streptomyces</taxon>
    </lineage>
</organism>
<evidence type="ECO:0000256" key="2">
    <source>
        <dbReference type="ARBA" id="ARBA00022576"/>
    </source>
</evidence>
<keyword evidence="8" id="KW-1185">Reference proteome</keyword>
<dbReference type="SUPFAM" id="SSF53383">
    <property type="entry name" value="PLP-dependent transferases"/>
    <property type="match status" value="1"/>
</dbReference>
<evidence type="ECO:0000256" key="4">
    <source>
        <dbReference type="ARBA" id="ARBA00022898"/>
    </source>
</evidence>
<reference evidence="7 8" key="1">
    <citation type="submission" date="2023-02" db="EMBL/GenBank/DDBJ databases">
        <title>Streptomyces sp. SCA4-21 with antifungal activity against Fusarium oxysporum f. sp. cubense, Streptomyces sp. SCA2-17 with antifungal activity against Fusarium oxysporum f. sp. cubense.</title>
        <authorList>
            <person name="Qi D."/>
        </authorList>
    </citation>
    <scope>NUCLEOTIDE SEQUENCE [LARGE SCALE GENOMIC DNA]</scope>
    <source>
        <strain evidence="7 8">SCA4-21</strain>
    </source>
</reference>
<protein>
    <submittedName>
        <fullName evidence="7">DegT/DnrJ/EryC1/StrS family aminotransferase</fullName>
    </submittedName>
</protein>
<accession>A0ABY9V841</accession>
<gene>
    <name evidence="7" type="ORF">PS467_34385</name>
</gene>
<sequence>MPGPGWYLIDDAEEREVVEALREGHLSRYRFGDESAVSKTMRFEREMAALLGSPHALAVNSCTSALVAGLTGLGVGPGDEVIVPGYTFIASIAAVLFTGARPVLAEIDESLTLAPDDVAAKLTPRTKAIMPVHMIGAPADLDRLLAVADGVPVLEDCAQACGGSYRGRRLGTIGVAGAFSFNTGKTMTTGDGGLLVTGSPEVYRQAFAFHDHGFAPDRAGLVEDGPRMGLNLRMHELAAALGLAQVRKLDRALEHCRELAAVVREGLDGVPGVGHRVIHDEGWCGTAHVLIFEDPARAAAFARELGGSTLDASTKHNYARAGQLHAEFTRTDAGGERRIRNAAPGDLPRTDDLLSRSVALSVGVVDGYLGTLGEVTVRDTAQEAAAKTAKVREVLLRTASPEAMR</sequence>